<dbReference type="Gene3D" id="3.80.10.10">
    <property type="entry name" value="Ribonuclease Inhibitor"/>
    <property type="match status" value="1"/>
</dbReference>
<dbReference type="OrthoDB" id="5556719at2759"/>
<keyword evidence="2" id="KW-1185">Reference proteome</keyword>
<feature type="non-terminal residue" evidence="1">
    <location>
        <position position="1"/>
    </location>
</feature>
<proteinExistence type="predicted"/>
<dbReference type="SUPFAM" id="SSF52058">
    <property type="entry name" value="L domain-like"/>
    <property type="match status" value="1"/>
</dbReference>
<gene>
    <name evidence="1" type="ORF">AMAG_09498</name>
</gene>
<evidence type="ECO:0000313" key="1">
    <source>
        <dbReference type="EMBL" id="KNE64482.1"/>
    </source>
</evidence>
<reference evidence="2" key="2">
    <citation type="submission" date="2009-11" db="EMBL/GenBank/DDBJ databases">
        <title>The Genome Sequence of Allomyces macrogynus strain ATCC 38327.</title>
        <authorList>
            <consortium name="The Broad Institute Genome Sequencing Platform"/>
            <person name="Russ C."/>
            <person name="Cuomo C."/>
            <person name="Shea T."/>
            <person name="Young S.K."/>
            <person name="Zeng Q."/>
            <person name="Koehrsen M."/>
            <person name="Haas B."/>
            <person name="Borodovsky M."/>
            <person name="Guigo R."/>
            <person name="Alvarado L."/>
            <person name="Berlin A."/>
            <person name="Borenstein D."/>
            <person name="Chen Z."/>
            <person name="Engels R."/>
            <person name="Freedman E."/>
            <person name="Gellesch M."/>
            <person name="Goldberg J."/>
            <person name="Griggs A."/>
            <person name="Gujja S."/>
            <person name="Heiman D."/>
            <person name="Hepburn T."/>
            <person name="Howarth C."/>
            <person name="Jen D."/>
            <person name="Larson L."/>
            <person name="Lewis B."/>
            <person name="Mehta T."/>
            <person name="Park D."/>
            <person name="Pearson M."/>
            <person name="Roberts A."/>
            <person name="Saif S."/>
            <person name="Shenoy N."/>
            <person name="Sisk P."/>
            <person name="Stolte C."/>
            <person name="Sykes S."/>
            <person name="Walk T."/>
            <person name="White J."/>
            <person name="Yandava C."/>
            <person name="Burger G."/>
            <person name="Gray M.W."/>
            <person name="Holland P.W.H."/>
            <person name="King N."/>
            <person name="Lang F.B.F."/>
            <person name="Roger A.J."/>
            <person name="Ruiz-Trillo I."/>
            <person name="Lander E."/>
            <person name="Nusbaum C."/>
        </authorList>
    </citation>
    <scope>NUCLEOTIDE SEQUENCE [LARGE SCALE GENOMIC DNA]</scope>
    <source>
        <strain evidence="2">ATCC 38327</strain>
    </source>
</reference>
<dbReference type="Proteomes" id="UP000054350">
    <property type="component" value="Unassembled WGS sequence"/>
</dbReference>
<dbReference type="EMBL" id="GG745344">
    <property type="protein sequence ID" value="KNE64482.1"/>
    <property type="molecule type" value="Genomic_DNA"/>
</dbReference>
<sequence>PLLPPAPLDLSVSSSLQSTMTATTLAALPHRVLVLIAKHVLHACEVSDLDQLQKTQGVPWPLVRVDSLGARSLAELRKTCKSWMLAADEVLQCHLELKVATEVTKANDTRLLRLKVTPNHDQVSWAPANLAVMQLHDYVGSVSVEDGLVDVPNRPAVLRVPNFSSQERFQATSPPPVLATLIRWLSVLAPDPSPLVIPAKYVHSLTIVDSGHGYLSESGYLSQTGLGKDFDNVVHHEALSVLLEHTVVRFPHLMTLNLGHLVLPASALLRPLALVAHTLVVLQLAVPNSWSAEMAPLAMPLLREFRFGMLKNPATMEKGSIGSCLIIAPALQTLALSASRVETQFFRNYLSRRAATLHCLVLDCDVEPTFEDLIQRTGACTTWSELRYLDAPIMALFMMIRGAKLVDNPLPQLASLKLHPTQSGGVHVPPMRLPVMPQLAHVELTRFVPLHATLLQSLSTAAPCLAYLKLDKCRLAFSVGASTAVSFLVLEKLVLDQSFITNMLVTTINAPRIKDVTIVVNSSNSLKDVALWSTISELTVVNPQLHDAIQLRAENIGAIIPRLSKLQLYGRIEWADQSYPLLQNITTLVVGAETANELARMPSTLCQLVDLEIDHLCSCCNNVLDFVPASGRLQRLKVPSLHARAFEQALRLPKLKILDVGLVRNHGATPMAALTLEFDQQRLPWSMVPKFEHRVASRLVVKIARITNVQAAMVEMEAMIRAIAVEPQRGRKEVLAMPLDVILEGLVHESIVGALGAMLMSLEREGYVQPQLMAHEM</sequence>
<protein>
    <submittedName>
        <fullName evidence="1">Uncharacterized protein</fullName>
    </submittedName>
</protein>
<name>A0A0L0SPS9_ALLM3</name>
<dbReference type="AlphaFoldDB" id="A0A0L0SPS9"/>
<reference evidence="1 2" key="1">
    <citation type="submission" date="2009-11" db="EMBL/GenBank/DDBJ databases">
        <title>Annotation of Allomyces macrogynus ATCC 38327.</title>
        <authorList>
            <consortium name="The Broad Institute Genome Sequencing Platform"/>
            <person name="Russ C."/>
            <person name="Cuomo C."/>
            <person name="Burger G."/>
            <person name="Gray M.W."/>
            <person name="Holland P.W.H."/>
            <person name="King N."/>
            <person name="Lang F.B.F."/>
            <person name="Roger A.J."/>
            <person name="Ruiz-Trillo I."/>
            <person name="Young S.K."/>
            <person name="Zeng Q."/>
            <person name="Gargeya S."/>
            <person name="Fitzgerald M."/>
            <person name="Haas B."/>
            <person name="Abouelleil A."/>
            <person name="Alvarado L."/>
            <person name="Arachchi H.M."/>
            <person name="Berlin A."/>
            <person name="Chapman S.B."/>
            <person name="Gearin G."/>
            <person name="Goldberg J."/>
            <person name="Griggs A."/>
            <person name="Gujja S."/>
            <person name="Hansen M."/>
            <person name="Heiman D."/>
            <person name="Howarth C."/>
            <person name="Larimer J."/>
            <person name="Lui A."/>
            <person name="MacDonald P.J.P."/>
            <person name="McCowen C."/>
            <person name="Montmayeur A."/>
            <person name="Murphy C."/>
            <person name="Neiman D."/>
            <person name="Pearson M."/>
            <person name="Priest M."/>
            <person name="Roberts A."/>
            <person name="Saif S."/>
            <person name="Shea T."/>
            <person name="Sisk P."/>
            <person name="Stolte C."/>
            <person name="Sykes S."/>
            <person name="Wortman J."/>
            <person name="Nusbaum C."/>
            <person name="Birren B."/>
        </authorList>
    </citation>
    <scope>NUCLEOTIDE SEQUENCE [LARGE SCALE GENOMIC DNA]</scope>
    <source>
        <strain evidence="1 2">ATCC 38327</strain>
    </source>
</reference>
<evidence type="ECO:0000313" key="2">
    <source>
        <dbReference type="Proteomes" id="UP000054350"/>
    </source>
</evidence>
<organism evidence="1 2">
    <name type="scientific">Allomyces macrogynus (strain ATCC 38327)</name>
    <name type="common">Allomyces javanicus var. macrogynus</name>
    <dbReference type="NCBI Taxonomy" id="578462"/>
    <lineage>
        <taxon>Eukaryota</taxon>
        <taxon>Fungi</taxon>
        <taxon>Fungi incertae sedis</taxon>
        <taxon>Blastocladiomycota</taxon>
        <taxon>Blastocladiomycetes</taxon>
        <taxon>Blastocladiales</taxon>
        <taxon>Blastocladiaceae</taxon>
        <taxon>Allomyces</taxon>
    </lineage>
</organism>
<dbReference type="InterPro" id="IPR032675">
    <property type="entry name" value="LRR_dom_sf"/>
</dbReference>
<accession>A0A0L0SPS9</accession>
<dbReference type="VEuPathDB" id="FungiDB:AMAG_09498"/>